<dbReference type="FunFam" id="2.10.110.10:FF:000020">
    <property type="entry name" value="PDZ and LIM domain protein 5"/>
    <property type="match status" value="1"/>
</dbReference>
<dbReference type="Pfam" id="PF15936">
    <property type="entry name" value="DUF4749"/>
    <property type="match status" value="1"/>
</dbReference>
<dbReference type="PANTHER" id="PTHR24214">
    <property type="entry name" value="PDZ AND LIM DOMAIN PROTEIN ZASP"/>
    <property type="match status" value="1"/>
</dbReference>
<dbReference type="Gene3D" id="2.10.110.10">
    <property type="entry name" value="Cysteine Rich Protein"/>
    <property type="match status" value="3"/>
</dbReference>
<evidence type="ECO:0000256" key="5">
    <source>
        <dbReference type="SAM" id="MobiDB-lite"/>
    </source>
</evidence>
<evidence type="ECO:0000313" key="7">
    <source>
        <dbReference type="EMBL" id="KAK2189644.1"/>
    </source>
</evidence>
<dbReference type="GO" id="GO:0005912">
    <property type="term" value="C:adherens junction"/>
    <property type="evidence" value="ECO:0007669"/>
    <property type="project" value="TreeGrafter"/>
</dbReference>
<dbReference type="SMART" id="SM00735">
    <property type="entry name" value="ZM"/>
    <property type="match status" value="1"/>
</dbReference>
<keyword evidence="1 4" id="KW-0479">Metal-binding</keyword>
<dbReference type="SUPFAM" id="SSF57716">
    <property type="entry name" value="Glucocorticoid receptor-like (DNA-binding domain)"/>
    <property type="match status" value="3"/>
</dbReference>
<evidence type="ECO:0000256" key="1">
    <source>
        <dbReference type="ARBA" id="ARBA00022723"/>
    </source>
</evidence>
<evidence type="ECO:0000259" key="6">
    <source>
        <dbReference type="PROSITE" id="PS50023"/>
    </source>
</evidence>
<dbReference type="GO" id="GO:0030036">
    <property type="term" value="P:actin cytoskeleton organization"/>
    <property type="evidence" value="ECO:0007669"/>
    <property type="project" value="TreeGrafter"/>
</dbReference>
<dbReference type="Pfam" id="PF00412">
    <property type="entry name" value="LIM"/>
    <property type="match status" value="3"/>
</dbReference>
<name>A0AAD9P7L6_RIDPI</name>
<dbReference type="GO" id="GO:0046872">
    <property type="term" value="F:metal ion binding"/>
    <property type="evidence" value="ECO:0007669"/>
    <property type="project" value="UniProtKB-KW"/>
</dbReference>
<organism evidence="7 8">
    <name type="scientific">Ridgeia piscesae</name>
    <name type="common">Tubeworm</name>
    <dbReference type="NCBI Taxonomy" id="27915"/>
    <lineage>
        <taxon>Eukaryota</taxon>
        <taxon>Metazoa</taxon>
        <taxon>Spiralia</taxon>
        <taxon>Lophotrochozoa</taxon>
        <taxon>Annelida</taxon>
        <taxon>Polychaeta</taxon>
        <taxon>Sedentaria</taxon>
        <taxon>Canalipalpata</taxon>
        <taxon>Sabellida</taxon>
        <taxon>Siboglinidae</taxon>
        <taxon>Ridgeia</taxon>
    </lineage>
</organism>
<feature type="domain" description="LIM zinc-binding" evidence="6">
    <location>
        <begin position="355"/>
        <end position="414"/>
    </location>
</feature>
<feature type="region of interest" description="Disordered" evidence="5">
    <location>
        <begin position="93"/>
        <end position="120"/>
    </location>
</feature>
<sequence>MSHRVPASMMSLLPNPPLSSLCLPLTVTTWALFAPPRVPVTMTRTGRTYPTTAATQTHRRSRELSKFCRILWTVGKIILVRFHTLPLLEQELTGRASRGEPSSGSKPRAQVQPPPQPEEDGKYVKAIVNKQYNTPIGLYSHTNAEDTLVEQSKEILTMIGDADSDTTKKVYVPSSTFQMVQEDEMVKPPPAQFTPAIFKPPSAAPRTSLSPVTGSKPRSTSPTVQPVIVGAVVPGTGALHATTFQKLQQHLDSPGGPPASNSWLPKIPTGPRKMKVGRRGEARSMASATGGRIPICESCGITIRGPFVLALEKSWCPDHFLCSNPNCRQGLIDVGFVEENGQLFCENDYEQYFAPKCGKCGKAIVGDIINALKNTFHTHCFVCVHCNTSIGTGSFHVEDGKVYCEKDWGSLFQTKCYGCQFPIEPGDRWVEALNQNWHSECFNCSTCQVNLEGQSFFAKGGRPYCKKHASAGRF</sequence>
<evidence type="ECO:0000256" key="4">
    <source>
        <dbReference type="PROSITE-ProRule" id="PRU00125"/>
    </source>
</evidence>
<dbReference type="EMBL" id="JAODUO010000101">
    <property type="protein sequence ID" value="KAK2189644.1"/>
    <property type="molecule type" value="Genomic_DNA"/>
</dbReference>
<evidence type="ECO:0000313" key="8">
    <source>
        <dbReference type="Proteomes" id="UP001209878"/>
    </source>
</evidence>
<dbReference type="InterPro" id="IPR006643">
    <property type="entry name" value="Zasp-like_motif"/>
</dbReference>
<dbReference type="GO" id="GO:0051371">
    <property type="term" value="F:muscle alpha-actinin binding"/>
    <property type="evidence" value="ECO:0007669"/>
    <property type="project" value="TreeGrafter"/>
</dbReference>
<dbReference type="InterPro" id="IPR031847">
    <property type="entry name" value="PDLI1-4/Zasp-like_mid"/>
</dbReference>
<keyword evidence="8" id="KW-1185">Reference proteome</keyword>
<proteinExistence type="predicted"/>
<keyword evidence="2 4" id="KW-0862">Zinc</keyword>
<dbReference type="AlphaFoldDB" id="A0AAD9P7L6"/>
<keyword evidence="3 4" id="KW-0440">LIM domain</keyword>
<dbReference type="InterPro" id="IPR001781">
    <property type="entry name" value="Znf_LIM"/>
</dbReference>
<dbReference type="FunFam" id="2.10.110.10:FF:000069">
    <property type="entry name" value="Uncharacterized protein, isoform Z"/>
    <property type="match status" value="1"/>
</dbReference>
<dbReference type="CDD" id="cd09363">
    <property type="entry name" value="LIM3_Enigma_like"/>
    <property type="match status" value="1"/>
</dbReference>
<dbReference type="GO" id="GO:0003779">
    <property type="term" value="F:actin binding"/>
    <property type="evidence" value="ECO:0007669"/>
    <property type="project" value="TreeGrafter"/>
</dbReference>
<dbReference type="PROSITE" id="PS50023">
    <property type="entry name" value="LIM_DOMAIN_2"/>
    <property type="match status" value="2"/>
</dbReference>
<dbReference type="SMART" id="SM00132">
    <property type="entry name" value="LIM"/>
    <property type="match status" value="3"/>
</dbReference>
<dbReference type="GO" id="GO:0031941">
    <property type="term" value="C:filamentous actin"/>
    <property type="evidence" value="ECO:0007669"/>
    <property type="project" value="TreeGrafter"/>
</dbReference>
<dbReference type="PROSITE" id="PS00478">
    <property type="entry name" value="LIM_DOMAIN_1"/>
    <property type="match status" value="1"/>
</dbReference>
<dbReference type="PANTHER" id="PTHR24214:SF38">
    <property type="entry name" value="PDZ AND LIM DOMAIN PROTEIN ZASP-RELATED"/>
    <property type="match status" value="1"/>
</dbReference>
<feature type="domain" description="LIM zinc-binding" evidence="6">
    <location>
        <begin position="415"/>
        <end position="474"/>
    </location>
</feature>
<accession>A0AAD9P7L6</accession>
<comment type="caution">
    <text evidence="7">The sequence shown here is derived from an EMBL/GenBank/DDBJ whole genome shotgun (WGS) entry which is preliminary data.</text>
</comment>
<dbReference type="FunFam" id="2.10.110.10:FF:000060">
    <property type="entry name" value="Uncharacterized protein, isoform Z"/>
    <property type="match status" value="1"/>
</dbReference>
<dbReference type="Proteomes" id="UP001209878">
    <property type="component" value="Unassembled WGS sequence"/>
</dbReference>
<protein>
    <recommendedName>
        <fullName evidence="6">LIM zinc-binding domain-containing protein</fullName>
    </recommendedName>
</protein>
<feature type="region of interest" description="Disordered" evidence="5">
    <location>
        <begin position="193"/>
        <end position="223"/>
    </location>
</feature>
<dbReference type="GO" id="GO:0001725">
    <property type="term" value="C:stress fiber"/>
    <property type="evidence" value="ECO:0007669"/>
    <property type="project" value="TreeGrafter"/>
</dbReference>
<reference evidence="7" key="1">
    <citation type="journal article" date="2023" name="Mol. Biol. Evol.">
        <title>Third-Generation Sequencing Reveals the Adaptive Role of the Epigenome in Three Deep-Sea Polychaetes.</title>
        <authorList>
            <person name="Perez M."/>
            <person name="Aroh O."/>
            <person name="Sun Y."/>
            <person name="Lan Y."/>
            <person name="Juniper S.K."/>
            <person name="Young C.R."/>
            <person name="Angers B."/>
            <person name="Qian P.Y."/>
        </authorList>
    </citation>
    <scope>NUCLEOTIDE SEQUENCE</scope>
    <source>
        <strain evidence="7">R07B-5</strain>
    </source>
</reference>
<feature type="region of interest" description="Disordered" evidence="5">
    <location>
        <begin position="249"/>
        <end position="279"/>
    </location>
</feature>
<evidence type="ECO:0000256" key="2">
    <source>
        <dbReference type="ARBA" id="ARBA00022833"/>
    </source>
</evidence>
<dbReference type="GO" id="GO:0061061">
    <property type="term" value="P:muscle structure development"/>
    <property type="evidence" value="ECO:0007669"/>
    <property type="project" value="TreeGrafter"/>
</dbReference>
<dbReference type="GO" id="GO:0030018">
    <property type="term" value="C:Z disc"/>
    <property type="evidence" value="ECO:0007669"/>
    <property type="project" value="TreeGrafter"/>
</dbReference>
<evidence type="ECO:0000256" key="3">
    <source>
        <dbReference type="ARBA" id="ARBA00023038"/>
    </source>
</evidence>
<gene>
    <name evidence="7" type="ORF">NP493_101g09023</name>
</gene>
<dbReference type="InterPro" id="IPR050604">
    <property type="entry name" value="PDZ-LIM_domain"/>
</dbReference>
<feature type="compositionally biased region" description="Polar residues" evidence="5">
    <location>
        <begin position="205"/>
        <end position="223"/>
    </location>
</feature>
<dbReference type="CDD" id="cd09455">
    <property type="entry name" value="LIM1_Enigma_like_1"/>
    <property type="match status" value="1"/>
</dbReference>